<dbReference type="EMBL" id="NIBG01000015">
    <property type="protein sequence ID" value="PAB58445.1"/>
    <property type="molecule type" value="Genomic_DNA"/>
</dbReference>
<evidence type="ECO:0000313" key="4">
    <source>
        <dbReference type="Proteomes" id="UP000216024"/>
    </source>
</evidence>
<evidence type="ECO:0000256" key="1">
    <source>
        <dbReference type="SAM" id="Coils"/>
    </source>
</evidence>
<gene>
    <name evidence="3" type="ORF">CCE28_15160</name>
</gene>
<reference evidence="3 4" key="1">
    <citation type="submission" date="2017-06" db="EMBL/GenBank/DDBJ databases">
        <title>Draft genome sequence of anaerobic fermentative bacterium Anaeromicrobium sediminis DY2726D isolated from West Pacific Ocean sediments.</title>
        <authorList>
            <person name="Zeng X."/>
        </authorList>
    </citation>
    <scope>NUCLEOTIDE SEQUENCE [LARGE SCALE GENOMIC DNA]</scope>
    <source>
        <strain evidence="3 4">DY2726D</strain>
    </source>
</reference>
<keyword evidence="2" id="KW-1133">Transmembrane helix</keyword>
<keyword evidence="2" id="KW-0472">Membrane</keyword>
<name>A0A267MHU6_9FIRM</name>
<evidence type="ECO:0000256" key="2">
    <source>
        <dbReference type="SAM" id="Phobius"/>
    </source>
</evidence>
<dbReference type="AlphaFoldDB" id="A0A267MHU6"/>
<comment type="caution">
    <text evidence="3">The sequence shown here is derived from an EMBL/GenBank/DDBJ whole genome shotgun (WGS) entry which is preliminary data.</text>
</comment>
<organism evidence="3 4">
    <name type="scientific">Anaeromicrobium sediminis</name>
    <dbReference type="NCBI Taxonomy" id="1478221"/>
    <lineage>
        <taxon>Bacteria</taxon>
        <taxon>Bacillati</taxon>
        <taxon>Bacillota</taxon>
        <taxon>Clostridia</taxon>
        <taxon>Peptostreptococcales</taxon>
        <taxon>Thermotaleaceae</taxon>
        <taxon>Anaeromicrobium</taxon>
    </lineage>
</organism>
<keyword evidence="1" id="KW-0175">Coiled coil</keyword>
<feature type="coiled-coil region" evidence="1">
    <location>
        <begin position="67"/>
        <end position="94"/>
    </location>
</feature>
<proteinExistence type="predicted"/>
<feature type="transmembrane region" description="Helical" evidence="2">
    <location>
        <begin position="12"/>
        <end position="32"/>
    </location>
</feature>
<keyword evidence="2" id="KW-0812">Transmembrane</keyword>
<keyword evidence="4" id="KW-1185">Reference proteome</keyword>
<evidence type="ECO:0000313" key="3">
    <source>
        <dbReference type="EMBL" id="PAB58445.1"/>
    </source>
</evidence>
<evidence type="ECO:0008006" key="5">
    <source>
        <dbReference type="Google" id="ProtNLM"/>
    </source>
</evidence>
<dbReference type="RefSeq" id="WP_095134575.1">
    <property type="nucleotide sequence ID" value="NZ_NIBG01000015.1"/>
</dbReference>
<accession>A0A267MHU6</accession>
<protein>
    <recommendedName>
        <fullName evidence="5">DUF4446 domain-containing protein</fullName>
    </recommendedName>
</protein>
<dbReference type="OrthoDB" id="5244042at2"/>
<dbReference type="Pfam" id="PF14584">
    <property type="entry name" value="DUF4446"/>
    <property type="match status" value="1"/>
</dbReference>
<sequence>MNDIMNLMELNTGALILGLILLNIIMLVFILVQRKGINTLNKRYNKLSDGLDNKSLEEIVSKYYDHIKFLLEENNKKEERLEELSKIIKTCVQNIGIVQYNAYDDVGGNLSFSMALLDGNYNGIIFTSLYGRQNTVTFGKQIKNKEPQTNLSDEEKKALKMAINS</sequence>
<dbReference type="InterPro" id="IPR027981">
    <property type="entry name" value="DUF4446"/>
</dbReference>
<dbReference type="Proteomes" id="UP000216024">
    <property type="component" value="Unassembled WGS sequence"/>
</dbReference>